<dbReference type="Proteomes" id="UP000013785">
    <property type="component" value="Unassembled WGS sequence"/>
</dbReference>
<feature type="non-terminal residue" evidence="1">
    <location>
        <position position="27"/>
    </location>
</feature>
<protein>
    <submittedName>
        <fullName evidence="1">Uncharacterized protein</fullName>
    </submittedName>
</protein>
<evidence type="ECO:0000313" key="1">
    <source>
        <dbReference type="EMBL" id="EOL41151.1"/>
    </source>
</evidence>
<dbReference type="AlphaFoldDB" id="R3W114"/>
<proteinExistence type="predicted"/>
<dbReference type="EMBL" id="AJAT01000022">
    <property type="protein sequence ID" value="EOL41151.1"/>
    <property type="molecule type" value="Genomic_DNA"/>
</dbReference>
<keyword evidence="2" id="KW-1185">Reference proteome</keyword>
<name>R3W114_9ENTE</name>
<dbReference type="HOGENOM" id="CLU_3415841_0_0_9"/>
<reference evidence="1 2" key="1">
    <citation type="submission" date="2013-02" db="EMBL/GenBank/DDBJ databases">
        <title>The Genome Sequence of Enterococcus phoeniculicola BAA-412.</title>
        <authorList>
            <consortium name="The Broad Institute Genome Sequencing Platform"/>
            <consortium name="The Broad Institute Genome Sequencing Center for Infectious Disease"/>
            <person name="Earl A.M."/>
            <person name="Gilmore M.S."/>
            <person name="Lebreton F."/>
            <person name="Walker B."/>
            <person name="Young S.K."/>
            <person name="Zeng Q."/>
            <person name="Gargeya S."/>
            <person name="Fitzgerald M."/>
            <person name="Haas B."/>
            <person name="Abouelleil A."/>
            <person name="Alvarado L."/>
            <person name="Arachchi H.M."/>
            <person name="Berlin A.M."/>
            <person name="Chapman S.B."/>
            <person name="Dewar J."/>
            <person name="Goldberg J."/>
            <person name="Griggs A."/>
            <person name="Gujja S."/>
            <person name="Hansen M."/>
            <person name="Howarth C."/>
            <person name="Imamovic A."/>
            <person name="Larimer J."/>
            <person name="McCowan C."/>
            <person name="Murphy C."/>
            <person name="Neiman D."/>
            <person name="Pearson M."/>
            <person name="Priest M."/>
            <person name="Roberts A."/>
            <person name="Saif S."/>
            <person name="Shea T."/>
            <person name="Sisk P."/>
            <person name="Sykes S."/>
            <person name="Wortman J."/>
            <person name="Nusbaum C."/>
            <person name="Birren B."/>
        </authorList>
    </citation>
    <scope>NUCLEOTIDE SEQUENCE [LARGE SCALE GENOMIC DNA]</scope>
    <source>
        <strain evidence="1 2">ATCC BAA-412</strain>
    </source>
</reference>
<gene>
    <name evidence="1" type="ORF">UC3_03482</name>
</gene>
<evidence type="ECO:0000313" key="2">
    <source>
        <dbReference type="Proteomes" id="UP000013785"/>
    </source>
</evidence>
<comment type="caution">
    <text evidence="1">The sequence shown here is derived from an EMBL/GenBank/DDBJ whole genome shotgun (WGS) entry which is preliminary data.</text>
</comment>
<organism evidence="1 2">
    <name type="scientific">Enterococcus phoeniculicola ATCC BAA-412</name>
    <dbReference type="NCBI Taxonomy" id="1158610"/>
    <lineage>
        <taxon>Bacteria</taxon>
        <taxon>Bacillati</taxon>
        <taxon>Bacillota</taxon>
        <taxon>Bacilli</taxon>
        <taxon>Lactobacillales</taxon>
        <taxon>Enterococcaceae</taxon>
        <taxon>Enterococcus</taxon>
    </lineage>
</organism>
<accession>R3W114</accession>
<sequence length="27" mass="3335">MKKCFVRVVCWYVYTIPRKSEKIVMKV</sequence>